<proteinExistence type="inferred from homology"/>
<protein>
    <submittedName>
        <fullName evidence="6">Glutathione transport system substrate-binding protein</fullName>
    </submittedName>
</protein>
<dbReference type="Gene3D" id="3.10.105.10">
    <property type="entry name" value="Dipeptide-binding Protein, Domain 3"/>
    <property type="match status" value="1"/>
</dbReference>
<evidence type="ECO:0000256" key="4">
    <source>
        <dbReference type="SAM" id="SignalP"/>
    </source>
</evidence>
<evidence type="ECO:0000256" key="2">
    <source>
        <dbReference type="ARBA" id="ARBA00022448"/>
    </source>
</evidence>
<evidence type="ECO:0000313" key="6">
    <source>
        <dbReference type="EMBL" id="RDI24381.1"/>
    </source>
</evidence>
<evidence type="ECO:0000256" key="3">
    <source>
        <dbReference type="ARBA" id="ARBA00022729"/>
    </source>
</evidence>
<evidence type="ECO:0000313" key="7">
    <source>
        <dbReference type="Proteomes" id="UP000255265"/>
    </source>
</evidence>
<dbReference type="PANTHER" id="PTHR30290">
    <property type="entry name" value="PERIPLASMIC BINDING COMPONENT OF ABC TRANSPORTER"/>
    <property type="match status" value="1"/>
</dbReference>
<dbReference type="CDD" id="cd00995">
    <property type="entry name" value="PBP2_NikA_DppA_OppA_like"/>
    <property type="match status" value="1"/>
</dbReference>
<dbReference type="PIRSF" id="PIRSF002741">
    <property type="entry name" value="MppA"/>
    <property type="match status" value="1"/>
</dbReference>
<evidence type="ECO:0000259" key="5">
    <source>
        <dbReference type="Pfam" id="PF00496"/>
    </source>
</evidence>
<keyword evidence="2" id="KW-0813">Transport</keyword>
<dbReference type="InterPro" id="IPR039424">
    <property type="entry name" value="SBP_5"/>
</dbReference>
<comment type="similarity">
    <text evidence="1">Belongs to the bacterial solute-binding protein 5 family.</text>
</comment>
<dbReference type="GO" id="GO:0043190">
    <property type="term" value="C:ATP-binding cassette (ABC) transporter complex"/>
    <property type="evidence" value="ECO:0007669"/>
    <property type="project" value="InterPro"/>
</dbReference>
<organism evidence="6 7">
    <name type="scientific">Pseudacidovorax intermedius</name>
    <dbReference type="NCBI Taxonomy" id="433924"/>
    <lineage>
        <taxon>Bacteria</taxon>
        <taxon>Pseudomonadati</taxon>
        <taxon>Pseudomonadota</taxon>
        <taxon>Betaproteobacteria</taxon>
        <taxon>Burkholderiales</taxon>
        <taxon>Comamonadaceae</taxon>
        <taxon>Pseudacidovorax</taxon>
    </lineage>
</organism>
<dbReference type="Pfam" id="PF00496">
    <property type="entry name" value="SBP_bac_5"/>
    <property type="match status" value="1"/>
</dbReference>
<reference evidence="6 7" key="1">
    <citation type="submission" date="2018-07" db="EMBL/GenBank/DDBJ databases">
        <title>Genomic Encyclopedia of Type Strains, Phase IV (KMG-IV): sequencing the most valuable type-strain genomes for metagenomic binning, comparative biology and taxonomic classification.</title>
        <authorList>
            <person name="Goeker M."/>
        </authorList>
    </citation>
    <scope>NUCLEOTIDE SEQUENCE [LARGE SCALE GENOMIC DNA]</scope>
    <source>
        <strain evidence="6 7">DSM 21352</strain>
    </source>
</reference>
<dbReference type="InterPro" id="IPR000914">
    <property type="entry name" value="SBP_5_dom"/>
</dbReference>
<dbReference type="PANTHER" id="PTHR30290:SF9">
    <property type="entry name" value="OLIGOPEPTIDE-BINDING PROTEIN APPA"/>
    <property type="match status" value="1"/>
</dbReference>
<name>A0A370FEB7_9BURK</name>
<feature type="signal peptide" evidence="4">
    <location>
        <begin position="1"/>
        <end position="30"/>
    </location>
</feature>
<dbReference type="GO" id="GO:0030288">
    <property type="term" value="C:outer membrane-bounded periplasmic space"/>
    <property type="evidence" value="ECO:0007669"/>
    <property type="project" value="UniProtKB-ARBA"/>
</dbReference>
<dbReference type="AlphaFoldDB" id="A0A370FEB7"/>
<dbReference type="OrthoDB" id="9801799at2"/>
<evidence type="ECO:0000256" key="1">
    <source>
        <dbReference type="ARBA" id="ARBA00005695"/>
    </source>
</evidence>
<dbReference type="EMBL" id="QQAV01000005">
    <property type="protein sequence ID" value="RDI24381.1"/>
    <property type="molecule type" value="Genomic_DNA"/>
</dbReference>
<comment type="caution">
    <text evidence="6">The sequence shown here is derived from an EMBL/GenBank/DDBJ whole genome shotgun (WGS) entry which is preliminary data.</text>
</comment>
<dbReference type="GO" id="GO:0015833">
    <property type="term" value="P:peptide transport"/>
    <property type="evidence" value="ECO:0007669"/>
    <property type="project" value="TreeGrafter"/>
</dbReference>
<accession>A0A370FEB7</accession>
<dbReference type="Proteomes" id="UP000255265">
    <property type="component" value="Unassembled WGS sequence"/>
</dbReference>
<dbReference type="RefSeq" id="WP_017760863.1">
    <property type="nucleotide sequence ID" value="NZ_QQAV01000005.1"/>
</dbReference>
<keyword evidence="7" id="KW-1185">Reference proteome</keyword>
<feature type="chain" id="PRO_5016828529" evidence="4">
    <location>
        <begin position="31"/>
        <end position="500"/>
    </location>
</feature>
<dbReference type="SUPFAM" id="SSF53850">
    <property type="entry name" value="Periplasmic binding protein-like II"/>
    <property type="match status" value="1"/>
</dbReference>
<sequence length="500" mass="55124">MKRSPGRFLRHLVQFSVVTAWVCVAGLAAAQPAGTLRFGSNQGLDDWETLTKPNSIYTSLIYEGLAEVTPDGISVAPKLATGWKESPRKLEITLRSNVTFHDGTPFDAAAVVKNLERIRDTPGQWRGVFSAVDKFVVVSPTRVDILLKMRAPNLLPNLARRGAYMVSPKALDDGSYKLTPVGTGPWKYEPKDTVKGLRTVVSSYDKYYAPQSVGPARIEVTHINDPDSLYNALRTGQLDIVWTNPSIAKRAEREGLKTSWFPSVMWHLQMMDTVKTFNSTRLRQAVCHAINAQDYIDAALGGNGKVHTQRLREGMAGFNPAVKGYPHDLDKAKQLMASLGNPKVQLTLATFDNQRIIAELFKSQMAQIGIDVKLETMTFGQFFSTFRSGRYPAAILTDSQDTGAYDYYLYHYAPDGAGNPLKTVFPGVEAAVKEALAADDVAGQNAGWQKMAKAVDDEALDCGFFDYAAYWAYNPKRVSNIVSTVGDVAVFRYIDAKVSP</sequence>
<gene>
    <name evidence="6" type="ORF">DFR41_105296</name>
</gene>
<keyword evidence="3 4" id="KW-0732">Signal</keyword>
<dbReference type="Gene3D" id="3.40.190.10">
    <property type="entry name" value="Periplasmic binding protein-like II"/>
    <property type="match status" value="1"/>
</dbReference>
<dbReference type="InterPro" id="IPR030678">
    <property type="entry name" value="Peptide/Ni-bd"/>
</dbReference>
<dbReference type="GO" id="GO:1904680">
    <property type="term" value="F:peptide transmembrane transporter activity"/>
    <property type="evidence" value="ECO:0007669"/>
    <property type="project" value="TreeGrafter"/>
</dbReference>
<feature type="domain" description="Solute-binding protein family 5" evidence="5">
    <location>
        <begin position="75"/>
        <end position="416"/>
    </location>
</feature>